<dbReference type="InterPro" id="IPR013783">
    <property type="entry name" value="Ig-like_fold"/>
</dbReference>
<dbReference type="PROSITE" id="PS50853">
    <property type="entry name" value="FN3"/>
    <property type="match status" value="21"/>
</dbReference>
<feature type="domain" description="Fibronectin type-III" evidence="1">
    <location>
        <begin position="2840"/>
        <end position="2926"/>
    </location>
</feature>
<feature type="domain" description="Fibronectin type-III" evidence="1">
    <location>
        <begin position="3274"/>
        <end position="3360"/>
    </location>
</feature>
<feature type="domain" description="Fibronectin type-III" evidence="1">
    <location>
        <begin position="832"/>
        <end position="919"/>
    </location>
</feature>
<feature type="domain" description="Fibronectin type-III" evidence="1">
    <location>
        <begin position="487"/>
        <end position="573"/>
    </location>
</feature>
<dbReference type="InterPro" id="IPR036116">
    <property type="entry name" value="FN3_sf"/>
</dbReference>
<feature type="domain" description="Fibronectin type-III" evidence="1">
    <location>
        <begin position="3623"/>
        <end position="3709"/>
    </location>
</feature>
<feature type="domain" description="Fibronectin type-III" evidence="1">
    <location>
        <begin position="3710"/>
        <end position="3796"/>
    </location>
</feature>
<dbReference type="InterPro" id="IPR003961">
    <property type="entry name" value="FN3_dom"/>
</dbReference>
<evidence type="ECO:0000259" key="1">
    <source>
        <dbReference type="PROSITE" id="PS50853"/>
    </source>
</evidence>
<name>A0AAN8DW79_CHAGU</name>
<feature type="domain" description="Fibronectin type-III" evidence="1">
    <location>
        <begin position="1527"/>
        <end position="1614"/>
    </location>
</feature>
<feature type="domain" description="Fibronectin type-III" evidence="1">
    <location>
        <begin position="4232"/>
        <end position="4320"/>
    </location>
</feature>
<comment type="caution">
    <text evidence="2">The sequence shown here is derived from an EMBL/GenBank/DDBJ whole genome shotgun (WGS) entry which is preliminary data.</text>
</comment>
<dbReference type="Gene3D" id="6.10.250.2590">
    <property type="match status" value="1"/>
</dbReference>
<sequence>MQNLVSSGHRSLINSGTSTEKDVYGLLPGTDYKVTLKPFVFYFAMCVSTYEASTVPDTAQIKIGTPLSSTSVRVEWTVVPSASRYYLLLYQATGPVVNVTSTDTSAVVRNLKPSTNYDCYVFTANKAGMGSKSKPRTITTLVQPPTGLTATSTGLGTTSVTWQPVKDVLIYHCTVQDIDEPNIRPTSYNVSDTKLDVQGILPCSTYLISVSSFNKFLVPSESTEHTFSTNKLRPVSEVSVEYACSPQSATVQWSAVFGANSYKASAIGENGEELTCTSVSTSCQITRLSCGQSYDVHVTPMSENCKNKMNATSTNFQTAPCPPKNLQLERDCSNTAINFSWDRTNKTEHYRAQSVDSEGLVQECLTEDNTCYFTQTVCGRQYHFTVYSVGEHCNSEISSTVDVRTADCNSDVLLSKWDLAEGALRYTVEAFGNRENDNYYNCTSQSNSCAIQGLKCGEYLTIFITAFDDECASPKTLAPVAETVPCIPQNVTAVKECGADSITVTWSMSGSALFYVAMAMDNYGVIHSCNAMDLICTIEGMKCSTNYTVYVISSNFFCNSSVSEMIPIETAACPSDHITASLDCAANEALISWRGRPNIMSYTATILDENQGLLSCSNTNTSCRIPNLKCGQLYTVTVSQHNGMCPSMPSEAIHMESVPCGPNVTADLDCRSQVLTLSWDATSNAEGYTTVVSNNNETETYINMEPGLMLSTLECGLDHKLKVTSFNSTCVSRPTVLSKRETPCVPTDVMVTRTCGKTSAKVKWNESRGALHYEAAAVDEAGQPLLCSSNQTSCTLDGLVCSQVYSVGVTATDDTCTSNKSSAVILRTVPCPPAQLNVSVNCANNSAMLTWSSSPNAVSYTGKAVSADGYVVNCGAGMELGCQMDGLHCGMEYTFTVSASDGECQSPDSKPVNKTTAPCAVESVLNTLDCSTNKLTISWAPAGMALNYSATALAGDGTSLHCITEGSNCWMDLQCGPQYNVTVRAISSTCEGQSSVPETVNSVPCVPVNVQGVVECSTNTLQVSWDTAAGADSYSATLNGAGGFSYCATAGDICVFPDLECAQTYTCGVVALNDRCNSSESSIISATTAPCDPTDVAALLHCSSGVVDVTWSDSAGADKYTVLAEANGHTDSCEASSSSCELTQLQCGGDYTVTVLAGDGKCNSSIHAKTNVTTAPCAPEIIDYSLDCYSNNATVTWVKDEDALSVTVNATSTQGQRTSCSSTNSSCVLEVLQCGQTYTVQAVAQGVQCASEPSPSFQIVTAPCTPTNVEYTYSCVTGIVFLSWDETLGRKSFHAEVSSGDHMVSCSTTQTDCSLTSLLCGRMYDVNVIALADHCNSSMPGGTQIQTAPCAPMNVSSSLVCDNNTAAVSWQLSPGAVHYNVKAMGRDGDAKECNTNSTSCLIPNMHCAQIYLITVTPFSDGCQGMYSYPHTYLAGPCPPTSIQVFLQCVGNVGVVSWTAALQADLYVATAVPSTVGGHNNTCTSNGTNCSLMDLYCGETAVVTVVTIESGCMSEPSLPFTFQSVICPPTGLMGLTTCRNSDIRVGWDQSPESGVEYFLHSQEDDGATANFTTSMTSHVLAGLKCGELYTLKVAATDDECTSIFSEPIQTETAPCPPTNLTARAYCGTSSVTLSWAPSIYAISYTATVTGPQGHVTSCSSNTTTCSVKLDCGLQYIAVVFAFSETCNSSLGESLTFDSAKCLPDSVEADLDCTANSFAVQWRARVSDVGSYTAIAIGSDDTRVTCDSTSTNCSIQNLNCGVTYSIVVTTPSVNCGTIMGSDYIMQSAPCKPDGVLVDLQCSTDMAAVTWENSGPDQSQTVSAVDSRGMTYTCNSSSSNCTFDQLSCGESYVIDVVGHTNTCSSDPAVAKRLNTAPCIPTHVSAQVDCGTGITMVMWDSAQGATSYTVYAWGNLGHNAECNSTDTNCDFPNLACGQDYSISVVARHESCVSLRSESINASAGPCPHSGLQATLDCDTNTAVMSWTPGSGILYYNASASVLAFNAVAPLTCSTNGSSCNISSLTCGQSYRLRVSGQGLNCPSPAQDWLQIITAPCPPTNVKVTSSCESNNISVRWQASEGSVSYTAVAEDQQGRSWSCNTSSSSCPISGLPCGQQYHVYVAGVDEECIGAKSDVKVIHTAPCVPQNVQNDLDCLSGVLNVTWQSTGNVSQFRTSVVSSIGHISTCQTVKHHCVVPNMLCDLTYNLTVVAQDEACNSSHSPTQQVLTAPCPLLNFLPAVNCATGVVSVTWNNSMSGVVYTVTAVDAAGQRQNCSGSIGCDLTTLQCGTDYNVTITPSRDGCVGRDSPTKMIKTVPCVPHLSEVEIDCLANSAWVMFEESAGAEEYVIIATDSQGYEETFECNSMSEGMCSLPSLMCSKNLTFTLEARDQQCPSAQSNAVITETAPCPPSDMNTSVDCNTGTISIDWMAIAGAVTYTATLEQIYDGTTYCCTTQNHSCNITDLPCGEMFILLIVAEGRTCNSTQSERKIVRTEPCIPQNLKSSLSCSNNVASMSWNYSKGGQVYRVSAVSSDGHADKCSSFENQCDLTGLSCGEYYTATVLAEDQDCLSKLSNSVTIKTVPCTPANVSLAVDCEDNTLTTSWTESSGADSYIATVQDSYGQTTSCQAMNKGSCNVTGLGCGQIFHVSVVSSDGYCNSPSTPMEDTPSAPCKPRLIQAVMDCFIRTATVMWYPADGALSYTVMTSTASGHTVNCETNTTSCVLEGLLCGNSYSVSVTSLGWSCSNIAHMPGQLVTEPCIPEQITTEYSLSIGQVTWDMTAGADYYTVEGVTDQGQMVSCVTNDTYCAMYNFDCGQMYNINVTANNQVCQGTSISTEPASITTEPCPPQNVQTTVQCQSDVGVVSWEYSFGVVGYEVSLAGRDGHSLSCSTNETFCTVEGLHCGVVYYTNVIAIGETINSDESTTVLLVSAPCAVENVEANLDCDNNTAEVSWSSANGADSYTVNAVEDDGHVASCETDELQCVLTGLHCGHTYNISLTSNSDHCQTETTNIVTLITRPCKPLHVAVDQQCGNSTANMFWEEGKGVELYLATATCSMGMTMQCISTNSTCRFYNLHCGDTCTFSVTAYTHMCYSDISSTVEIQTEPCQPTGLTVSGSCDNDTVVLDWSTAKGASGYVVTTTGDMGYTSAFQTDETMVEAELPCGQSFTFTVKAQGDRCDSAVSLPQEFQTSPCVPVHVHSFTSCEDSLGSVSWAESDGADSYLAIAVGQEGHTHMCTTNTTSCTWDNLHCGDFYTVHIIANDYMCSSMPSNSTALRMAPCIPQNLTTSLDCTTKVGSLTWNASDTAEFYIVTAESNSGHKVQLNTTNTWTFISEFECGQEYFLSVQAADSVCTSRPSQPSTLESVPCPPIGVSSFMNCGSNIAVVSWTASAGANYYTATVTQEDGQSMSCWSDGEQCGMPNVQCGQNYTVMVVASNEECNSDPSEADTLQSVPCVPTDVEVTIDCSKNQALVDWSASKGALSYKVTAESIQGALFSSCISTNLTCTLTNLTCGHTYSVQVVAEDDICSSLPSPDIDFESIPCTPSIGSVALDCFTNSALLSWTYAEGALDYTATAQCPDGQVSTCHSNYTNCELKGLQCGQTYDVTTVASNENCSSPPSAMKRVESVPCPPEDVVPVLNCSTNTARVSWQASKGADFYIVQAFGMEEHESVCETETQSCVLPEFMCDFTYNISVIAANSICNVSKSDVSHLQAVPCVPQQVEAWLNCESGAVAVSWEPSKGASSYTTIAQGNGGYESTCNSSTTTCVFHDLLCGLNYSITVSASDDTCSSAKSSPLVINTVQCIPQNVKAEMVCSNDTGVVSWEEGEEVSSYMVRAFGPDGDNINCNSTTTSCQLPNMHCGQLYNLTVTAEDGQCDNSNAYLDLQSVPCSPTNVKASLLCDSNSAAVTWERASGALTYRAVGVTEDGSHQTECNNTMTFCDLSDLQCGQTYNVSVSAQDESCSSVESNKAYVRTANCPPQNVVVDSQCDEGTIVVSWSPKTDAQYFHVAAVSNTRARLYCNSSGTACTIKDLPCGQSYNVTVLSVRDGCESKPSAVVETSSAPCVPRNIEGRLDCVSNNAWVMWNASEGALSYSVLATGVGGHNSSCTSTSSPCAVPDLECGALYTIHATAVNKHCRSNHSATFELETGPCALSSISAVTECNSSTILVEWEKMDDTPLYLVTAEGHDQTLISCNSSSNSCVLPDIHCGMHYSIIVSASSDKCSSLRSPPKKIKTAPCVPDNVTVEASCEENGATVKWGPSPVATSFLLTTTGRDGHVASCNTSENNCTLTHLHCGQLYNLSITASGDNCTSQPSTSTFRTVPCEPSGLAVDMDCEANSAMLSWDASEGAVEYFACAQSMDGEAFYCENTAASCTIEGLKCGGVYNFSVEASNGVCNSSFSPPLQAGAAPCPPTGVNVRIQKIGQGHWAMTSWDSVNCSDVEYQAKITGRIQNNPQSLMDVSSYWLPRKYFEFPMPCSTAYNLTVRSRNAAAASGQPSAFSGVTVPCAPQNVQFTGDTDSAELSWDASVFATRYKVYNLSGEDRVELCSTTGLSCQLTNFDPDATGVTASNEEGESILNQDITGPAVARRRRDLQDSARYASLDKDLKIPKVLNVKVSGLSLYVNWTSVMDATEYKVVIEEQQKDQQANQQPRVRIVQGNFYEENDLKPRTNYCIRLAAKNNVNQSEYSKPICRTTGVPS</sequence>
<dbReference type="Proteomes" id="UP001331515">
    <property type="component" value="Unassembled WGS sequence"/>
</dbReference>
<feature type="domain" description="Fibronectin type-III" evidence="1">
    <location>
        <begin position="322"/>
        <end position="408"/>
    </location>
</feature>
<feature type="domain" description="Fibronectin type-III" evidence="1">
    <location>
        <begin position="3883"/>
        <end position="3970"/>
    </location>
</feature>
<accession>A0AAN8DW79</accession>
<dbReference type="Gene3D" id="2.60.40.10">
    <property type="entry name" value="Immunoglobulins"/>
    <property type="match status" value="24"/>
</dbReference>
<feature type="domain" description="Fibronectin type-III" evidence="1">
    <location>
        <begin position="1006"/>
        <end position="1091"/>
    </location>
</feature>
<protein>
    <recommendedName>
        <fullName evidence="1">Fibronectin type-III domain-containing protein</fullName>
    </recommendedName>
</protein>
<dbReference type="SMART" id="SM00060">
    <property type="entry name" value="FN3"/>
    <property type="match status" value="37"/>
</dbReference>
<feature type="domain" description="Fibronectin type-III" evidence="1">
    <location>
        <begin position="574"/>
        <end position="660"/>
    </location>
</feature>
<feature type="domain" description="Fibronectin type-III" evidence="1">
    <location>
        <begin position="4145"/>
        <end position="4231"/>
    </location>
</feature>
<proteinExistence type="predicted"/>
<dbReference type="PANTHER" id="PTHR47135">
    <property type="entry name" value="FIBRONECTIN TYPE III DOMAIN-CONTAINING PROTEIN 7"/>
    <property type="match status" value="1"/>
</dbReference>
<dbReference type="EMBL" id="JAURVH010001516">
    <property type="protein sequence ID" value="KAK5930476.1"/>
    <property type="molecule type" value="Genomic_DNA"/>
</dbReference>
<gene>
    <name evidence="2" type="ORF">CgunFtcFv8_026705</name>
</gene>
<feature type="domain" description="Fibronectin type-III" evidence="1">
    <location>
        <begin position="3448"/>
        <end position="3535"/>
    </location>
</feature>
<dbReference type="Pfam" id="PF00041">
    <property type="entry name" value="fn3"/>
    <property type="match status" value="2"/>
</dbReference>
<evidence type="ECO:0000313" key="3">
    <source>
        <dbReference type="Proteomes" id="UP001331515"/>
    </source>
</evidence>
<keyword evidence="3" id="KW-1185">Reference proteome</keyword>
<feature type="domain" description="Fibronectin type-III" evidence="1">
    <location>
        <begin position="1175"/>
        <end position="1264"/>
    </location>
</feature>
<dbReference type="CDD" id="cd00063">
    <property type="entry name" value="FN3"/>
    <property type="match status" value="7"/>
</dbReference>
<reference evidence="2 3" key="1">
    <citation type="journal article" date="2023" name="Mol. Biol. Evol.">
        <title>Genomics of Secondarily Temperate Adaptation in the Only Non-Antarctic Icefish.</title>
        <authorList>
            <person name="Rivera-Colon A.G."/>
            <person name="Rayamajhi N."/>
            <person name="Minhas B.F."/>
            <person name="Madrigal G."/>
            <person name="Bilyk K.T."/>
            <person name="Yoon V."/>
            <person name="Hune M."/>
            <person name="Gregory S."/>
            <person name="Cheng C.H.C."/>
            <person name="Catchen J.M."/>
        </authorList>
    </citation>
    <scope>NUCLEOTIDE SEQUENCE [LARGE SCALE GENOMIC DNA]</scope>
    <source>
        <tissue evidence="2">White muscle</tissue>
    </source>
</reference>
<feature type="domain" description="Fibronectin type-III" evidence="1">
    <location>
        <begin position="745"/>
        <end position="831"/>
    </location>
</feature>
<feature type="domain" description="Fibronectin type-III" evidence="1">
    <location>
        <begin position="2053"/>
        <end position="2139"/>
    </location>
</feature>
<feature type="domain" description="Fibronectin type-III" evidence="1">
    <location>
        <begin position="3971"/>
        <end position="4057"/>
    </location>
</feature>
<feature type="domain" description="Fibronectin type-III" evidence="1">
    <location>
        <begin position="1963"/>
        <end position="2052"/>
    </location>
</feature>
<feature type="domain" description="Fibronectin type-III" evidence="1">
    <location>
        <begin position="55"/>
        <end position="145"/>
    </location>
</feature>
<organism evidence="2 3">
    <name type="scientific">Champsocephalus gunnari</name>
    <name type="common">Mackerel icefish</name>
    <dbReference type="NCBI Taxonomy" id="52237"/>
    <lineage>
        <taxon>Eukaryota</taxon>
        <taxon>Metazoa</taxon>
        <taxon>Chordata</taxon>
        <taxon>Craniata</taxon>
        <taxon>Vertebrata</taxon>
        <taxon>Euteleostomi</taxon>
        <taxon>Actinopterygii</taxon>
        <taxon>Neopterygii</taxon>
        <taxon>Teleostei</taxon>
        <taxon>Neoteleostei</taxon>
        <taxon>Acanthomorphata</taxon>
        <taxon>Eupercaria</taxon>
        <taxon>Perciformes</taxon>
        <taxon>Notothenioidei</taxon>
        <taxon>Channichthyidae</taxon>
        <taxon>Champsocephalus</taxon>
    </lineage>
</organism>
<evidence type="ECO:0000313" key="2">
    <source>
        <dbReference type="EMBL" id="KAK5930476.1"/>
    </source>
</evidence>
<dbReference type="PANTHER" id="PTHR47135:SF3">
    <property type="entry name" value="FIBRONECTIN TYPE-III DOMAIN-CONTAINING PROTEIN"/>
    <property type="match status" value="1"/>
</dbReference>
<dbReference type="SUPFAM" id="SSF49265">
    <property type="entry name" value="Fibronectin type III"/>
    <property type="match status" value="28"/>
</dbReference>
<feature type="domain" description="Fibronectin type-III" evidence="1">
    <location>
        <begin position="4599"/>
        <end position="4692"/>
    </location>
</feature>